<organism evidence="2 3">
    <name type="scientific">Apiospora hydei</name>
    <dbReference type="NCBI Taxonomy" id="1337664"/>
    <lineage>
        <taxon>Eukaryota</taxon>
        <taxon>Fungi</taxon>
        <taxon>Dikarya</taxon>
        <taxon>Ascomycota</taxon>
        <taxon>Pezizomycotina</taxon>
        <taxon>Sordariomycetes</taxon>
        <taxon>Xylariomycetidae</taxon>
        <taxon>Amphisphaeriales</taxon>
        <taxon>Apiosporaceae</taxon>
        <taxon>Apiospora</taxon>
    </lineage>
</organism>
<keyword evidence="3" id="KW-1185">Reference proteome</keyword>
<accession>A0ABR1X2Y1</accession>
<sequence>MTEGGQQSGQQPGRGRSGRGRGGRRRGGGQAQERRAQNSNVSNLSETQSPTSVQPPSPAVHDAGASPSANGRGAGGGRRGARYPRRGGGGESRRGGGGGESRRGGGEPRQRAAHGGRRTFGGHLTSGAASNSNSLSAASLSVDAPEFVPGQQTPATRNGASGVAGPSSRSAPSKKEPKSTASDLPTRIHEDINNGHYERVEKHRMGGAAQAVIHPSPRSQLLITAGVEKKPTLILSRDFHLTPATRHVLNRGQPVRTHAVWCAMPAPVPRCTETSYANGWSCAEICGDLLPCGEHECSQPCHSGLCGSCEIPIPSFCYCGKEHKDIACEQRGEKVASYDHGQVDDDAHASDAVTDG</sequence>
<dbReference type="PANTHER" id="PTHR12360">
    <property type="entry name" value="NUCLEAR TRANSCRIPTION FACTOR, X-BOX BINDING 1 NFX1"/>
    <property type="match status" value="1"/>
</dbReference>
<feature type="region of interest" description="Disordered" evidence="1">
    <location>
        <begin position="1"/>
        <end position="132"/>
    </location>
</feature>
<dbReference type="GeneID" id="92042103"/>
<evidence type="ECO:0000313" key="2">
    <source>
        <dbReference type="EMBL" id="KAK8089767.1"/>
    </source>
</evidence>
<dbReference type="RefSeq" id="XP_066672661.1">
    <property type="nucleotide sequence ID" value="XM_066809043.1"/>
</dbReference>
<name>A0ABR1X2Y1_9PEZI</name>
<feature type="compositionally biased region" description="Basic and acidic residues" evidence="1">
    <location>
        <begin position="100"/>
        <end position="110"/>
    </location>
</feature>
<feature type="compositionally biased region" description="Polar residues" evidence="1">
    <location>
        <begin position="150"/>
        <end position="159"/>
    </location>
</feature>
<reference evidence="2 3" key="1">
    <citation type="submission" date="2023-01" db="EMBL/GenBank/DDBJ databases">
        <title>Analysis of 21 Apiospora genomes using comparative genomics revels a genus with tremendous synthesis potential of carbohydrate active enzymes and secondary metabolites.</title>
        <authorList>
            <person name="Sorensen T."/>
        </authorList>
    </citation>
    <scope>NUCLEOTIDE SEQUENCE [LARGE SCALE GENOMIC DNA]</scope>
    <source>
        <strain evidence="2 3">CBS 114990</strain>
    </source>
</reference>
<evidence type="ECO:0000256" key="1">
    <source>
        <dbReference type="SAM" id="MobiDB-lite"/>
    </source>
</evidence>
<evidence type="ECO:0000313" key="3">
    <source>
        <dbReference type="Proteomes" id="UP001433268"/>
    </source>
</evidence>
<dbReference type="EMBL" id="JAQQWN010000004">
    <property type="protein sequence ID" value="KAK8089767.1"/>
    <property type="molecule type" value="Genomic_DNA"/>
</dbReference>
<feature type="compositionally biased region" description="Gly residues" evidence="1">
    <location>
        <begin position="86"/>
        <end position="99"/>
    </location>
</feature>
<feature type="compositionally biased region" description="Low complexity" evidence="1">
    <location>
        <begin position="1"/>
        <end position="14"/>
    </location>
</feature>
<gene>
    <name evidence="2" type="ORF">PG997_004728</name>
</gene>
<protein>
    <submittedName>
        <fullName evidence="2">Uncharacterized protein</fullName>
    </submittedName>
</protein>
<feature type="compositionally biased region" description="Basic residues" evidence="1">
    <location>
        <begin position="16"/>
        <end position="27"/>
    </location>
</feature>
<dbReference type="PANTHER" id="PTHR12360:SF12">
    <property type="entry name" value="TRANSCRIPTIONAL REPRESSOR NF-X1"/>
    <property type="match status" value="1"/>
</dbReference>
<dbReference type="CDD" id="cd06008">
    <property type="entry name" value="NF-X1-zinc-finger"/>
    <property type="match status" value="1"/>
</dbReference>
<dbReference type="Proteomes" id="UP001433268">
    <property type="component" value="Unassembled WGS sequence"/>
</dbReference>
<proteinExistence type="predicted"/>
<comment type="caution">
    <text evidence="2">The sequence shown here is derived from an EMBL/GenBank/DDBJ whole genome shotgun (WGS) entry which is preliminary data.</text>
</comment>
<feature type="region of interest" description="Disordered" evidence="1">
    <location>
        <begin position="146"/>
        <end position="189"/>
    </location>
</feature>
<dbReference type="InterPro" id="IPR034078">
    <property type="entry name" value="NFX1_fam"/>
</dbReference>